<name>A0A2P2NBH7_RHIMU</name>
<reference evidence="2" key="1">
    <citation type="submission" date="2018-02" db="EMBL/GenBank/DDBJ databases">
        <title>Rhizophora mucronata_Transcriptome.</title>
        <authorList>
            <person name="Meera S.P."/>
            <person name="Sreeshan A."/>
            <person name="Augustine A."/>
        </authorList>
    </citation>
    <scope>NUCLEOTIDE SEQUENCE</scope>
    <source>
        <tissue evidence="2">Leaf</tissue>
    </source>
</reference>
<dbReference type="AlphaFoldDB" id="A0A2P2NBH7"/>
<evidence type="ECO:0000256" key="1">
    <source>
        <dbReference type="SAM" id="MobiDB-lite"/>
    </source>
</evidence>
<evidence type="ECO:0000313" key="2">
    <source>
        <dbReference type="EMBL" id="MBX39836.1"/>
    </source>
</evidence>
<accession>A0A2P2NBH7</accession>
<protein>
    <submittedName>
        <fullName evidence="2">Uncharacterized protein</fullName>
    </submittedName>
</protein>
<dbReference type="EMBL" id="GGEC01059352">
    <property type="protein sequence ID" value="MBX39836.1"/>
    <property type="molecule type" value="Transcribed_RNA"/>
</dbReference>
<feature type="region of interest" description="Disordered" evidence="1">
    <location>
        <begin position="1"/>
        <end position="22"/>
    </location>
</feature>
<sequence length="40" mass="4738">MPEEKFQQFTESTNIRKPENKKMPQQGENLMFKTFVCTTA</sequence>
<organism evidence="2">
    <name type="scientific">Rhizophora mucronata</name>
    <name type="common">Asiatic mangrove</name>
    <dbReference type="NCBI Taxonomy" id="61149"/>
    <lineage>
        <taxon>Eukaryota</taxon>
        <taxon>Viridiplantae</taxon>
        <taxon>Streptophyta</taxon>
        <taxon>Embryophyta</taxon>
        <taxon>Tracheophyta</taxon>
        <taxon>Spermatophyta</taxon>
        <taxon>Magnoliopsida</taxon>
        <taxon>eudicotyledons</taxon>
        <taxon>Gunneridae</taxon>
        <taxon>Pentapetalae</taxon>
        <taxon>rosids</taxon>
        <taxon>fabids</taxon>
        <taxon>Malpighiales</taxon>
        <taxon>Rhizophoraceae</taxon>
        <taxon>Rhizophora</taxon>
    </lineage>
</organism>
<proteinExistence type="predicted"/>